<protein>
    <recommendedName>
        <fullName evidence="3">HTH cro/C1-type domain-containing protein</fullName>
    </recommendedName>
</protein>
<accession>A0A0H4QKP7</accession>
<organism evidence="1 2">
    <name type="scientific">Companilactobacillus ginsenosidimutans</name>
    <dbReference type="NCBI Taxonomy" id="1007676"/>
    <lineage>
        <taxon>Bacteria</taxon>
        <taxon>Bacillati</taxon>
        <taxon>Bacillota</taxon>
        <taxon>Bacilli</taxon>
        <taxon>Lactobacillales</taxon>
        <taxon>Lactobacillaceae</taxon>
        <taxon>Companilactobacillus</taxon>
    </lineage>
</organism>
<evidence type="ECO:0008006" key="3">
    <source>
        <dbReference type="Google" id="ProtNLM"/>
    </source>
</evidence>
<dbReference type="RefSeq" id="WP_048704510.1">
    <property type="nucleotide sequence ID" value="NZ_CP012034.1"/>
</dbReference>
<dbReference type="PATRIC" id="fig|1007676.4.peg.1377"/>
<dbReference type="KEGG" id="lgn:ABM34_06900"/>
<name>A0A0H4QKP7_9LACO</name>
<gene>
    <name evidence="1" type="ORF">ABM34_06900</name>
</gene>
<proteinExistence type="predicted"/>
<reference evidence="2" key="1">
    <citation type="submission" date="2015-07" db="EMBL/GenBank/DDBJ databases">
        <title>Lactobacillus ginsenosidimutans/EMML 3141/ whole genome sequencing.</title>
        <authorList>
            <person name="Kim M.K."/>
            <person name="Im W.-T."/>
            <person name="Srinivasan S."/>
            <person name="Lee J.-J."/>
        </authorList>
    </citation>
    <scope>NUCLEOTIDE SEQUENCE [LARGE SCALE GENOMIC DNA]</scope>
    <source>
        <strain evidence="2">EMML 3041</strain>
    </source>
</reference>
<evidence type="ECO:0000313" key="1">
    <source>
        <dbReference type="EMBL" id="AKP67293.1"/>
    </source>
</evidence>
<dbReference type="AlphaFoldDB" id="A0A0H4QKP7"/>
<dbReference type="OrthoDB" id="2299230at2"/>
<evidence type="ECO:0000313" key="2">
    <source>
        <dbReference type="Proteomes" id="UP000036106"/>
    </source>
</evidence>
<sequence length="71" mass="8143">MLTNSGLVSYLVIHKIRQKAIAEALDVSISTVYRKIKGLGFTQQEIFVLNQKLEIPVHTFFDEIIELSEHK</sequence>
<keyword evidence="2" id="KW-1185">Reference proteome</keyword>
<dbReference type="EMBL" id="CP012034">
    <property type="protein sequence ID" value="AKP67293.1"/>
    <property type="molecule type" value="Genomic_DNA"/>
</dbReference>
<dbReference type="Proteomes" id="UP000036106">
    <property type="component" value="Chromosome"/>
</dbReference>